<reference evidence="2 3" key="1">
    <citation type="submission" date="2019-02" db="EMBL/GenBank/DDBJ databases">
        <title>Deep-cultivation of Planctomycetes and their phenomic and genomic characterization uncovers novel biology.</title>
        <authorList>
            <person name="Wiegand S."/>
            <person name="Jogler M."/>
            <person name="Boedeker C."/>
            <person name="Pinto D."/>
            <person name="Vollmers J."/>
            <person name="Rivas-Marin E."/>
            <person name="Kohn T."/>
            <person name="Peeters S.H."/>
            <person name="Heuer A."/>
            <person name="Rast P."/>
            <person name="Oberbeckmann S."/>
            <person name="Bunk B."/>
            <person name="Jeske O."/>
            <person name="Meyerdierks A."/>
            <person name="Storesund J.E."/>
            <person name="Kallscheuer N."/>
            <person name="Luecker S."/>
            <person name="Lage O.M."/>
            <person name="Pohl T."/>
            <person name="Merkel B.J."/>
            <person name="Hornburger P."/>
            <person name="Mueller R.-W."/>
            <person name="Bruemmer F."/>
            <person name="Labrenz M."/>
            <person name="Spormann A.M."/>
            <person name="Op Den Camp H."/>
            <person name="Overmann J."/>
            <person name="Amann R."/>
            <person name="Jetten M.S.M."/>
            <person name="Mascher T."/>
            <person name="Medema M.H."/>
            <person name="Devos D.P."/>
            <person name="Kaster A.-K."/>
            <person name="Ovreas L."/>
            <person name="Rohde M."/>
            <person name="Galperin M.Y."/>
            <person name="Jogler C."/>
        </authorList>
    </citation>
    <scope>NUCLEOTIDE SEQUENCE [LARGE SCALE GENOMIC DNA]</scope>
    <source>
        <strain evidence="2 3">CA13</strain>
    </source>
</reference>
<comment type="caution">
    <text evidence="2">The sequence shown here is derived from an EMBL/GenBank/DDBJ whole genome shotgun (WGS) entry which is preliminary data.</text>
</comment>
<evidence type="ECO:0000256" key="1">
    <source>
        <dbReference type="SAM" id="MobiDB-lite"/>
    </source>
</evidence>
<protein>
    <submittedName>
        <fullName evidence="2">Uncharacterized protein</fullName>
    </submittedName>
</protein>
<dbReference type="EMBL" id="SJPJ01000001">
    <property type="protein sequence ID" value="TWT85098.1"/>
    <property type="molecule type" value="Genomic_DNA"/>
</dbReference>
<gene>
    <name evidence="2" type="ORF">CA13_65800</name>
</gene>
<proteinExistence type="predicted"/>
<feature type="region of interest" description="Disordered" evidence="1">
    <location>
        <begin position="1"/>
        <end position="24"/>
    </location>
</feature>
<dbReference type="Proteomes" id="UP000315010">
    <property type="component" value="Unassembled WGS sequence"/>
</dbReference>
<keyword evidence="3" id="KW-1185">Reference proteome</keyword>
<evidence type="ECO:0000313" key="3">
    <source>
        <dbReference type="Proteomes" id="UP000315010"/>
    </source>
</evidence>
<name>A0A5C5ZD62_9BACT</name>
<feature type="region of interest" description="Disordered" evidence="1">
    <location>
        <begin position="64"/>
        <end position="84"/>
    </location>
</feature>
<organism evidence="2 3">
    <name type="scientific">Novipirellula herctigrandis</name>
    <dbReference type="NCBI Taxonomy" id="2527986"/>
    <lineage>
        <taxon>Bacteria</taxon>
        <taxon>Pseudomonadati</taxon>
        <taxon>Planctomycetota</taxon>
        <taxon>Planctomycetia</taxon>
        <taxon>Pirellulales</taxon>
        <taxon>Pirellulaceae</taxon>
        <taxon>Novipirellula</taxon>
    </lineage>
</organism>
<dbReference type="AlphaFoldDB" id="A0A5C5ZD62"/>
<accession>A0A5C5ZD62</accession>
<sequence length="84" mass="8835">MRIHCSRSRGLSTDNDGAGSEVSLGSDLQAHNSCVHLGIRPPGSDHEVGIRDLEDQLSEPTNAYVATNSQTLGPGDRPAASCFT</sequence>
<evidence type="ECO:0000313" key="2">
    <source>
        <dbReference type="EMBL" id="TWT85098.1"/>
    </source>
</evidence>